<gene>
    <name evidence="1" type="ORF">AMECASPLE_000078</name>
</gene>
<keyword evidence="2" id="KW-1185">Reference proteome</keyword>
<protein>
    <submittedName>
        <fullName evidence="1">Uncharacterized protein</fullName>
    </submittedName>
</protein>
<name>A0ABV0ZTJ7_9TELE</name>
<sequence>MTSSGIFGDLETLTLKAYIVFALLNKVLPRCSQEMLSPPGPDSKCLHSQNWIEIEQDASESVSSQPAVVSNYKGRKWKRADQYFPSINATTRLSIHTRNQIQTGTGYIKCHEYLIMSSYSDQHYNSSLTNCSIVKSQGIQVKMAIFSYAGRIKLLCLIRVFIL</sequence>
<dbReference type="EMBL" id="JAHRIP010075238">
    <property type="protein sequence ID" value="MEQ2309549.1"/>
    <property type="molecule type" value="Genomic_DNA"/>
</dbReference>
<dbReference type="Proteomes" id="UP001469553">
    <property type="component" value="Unassembled WGS sequence"/>
</dbReference>
<reference evidence="1 2" key="1">
    <citation type="submission" date="2021-06" db="EMBL/GenBank/DDBJ databases">
        <authorList>
            <person name="Palmer J.M."/>
        </authorList>
    </citation>
    <scope>NUCLEOTIDE SEQUENCE [LARGE SCALE GENOMIC DNA]</scope>
    <source>
        <strain evidence="1 2">AS_MEX2019</strain>
        <tissue evidence="1">Muscle</tissue>
    </source>
</reference>
<proteinExistence type="predicted"/>
<evidence type="ECO:0000313" key="2">
    <source>
        <dbReference type="Proteomes" id="UP001469553"/>
    </source>
</evidence>
<comment type="caution">
    <text evidence="1">The sequence shown here is derived from an EMBL/GenBank/DDBJ whole genome shotgun (WGS) entry which is preliminary data.</text>
</comment>
<accession>A0ABV0ZTJ7</accession>
<evidence type="ECO:0000313" key="1">
    <source>
        <dbReference type="EMBL" id="MEQ2309549.1"/>
    </source>
</evidence>
<organism evidence="1 2">
    <name type="scientific">Ameca splendens</name>
    <dbReference type="NCBI Taxonomy" id="208324"/>
    <lineage>
        <taxon>Eukaryota</taxon>
        <taxon>Metazoa</taxon>
        <taxon>Chordata</taxon>
        <taxon>Craniata</taxon>
        <taxon>Vertebrata</taxon>
        <taxon>Euteleostomi</taxon>
        <taxon>Actinopterygii</taxon>
        <taxon>Neopterygii</taxon>
        <taxon>Teleostei</taxon>
        <taxon>Neoteleostei</taxon>
        <taxon>Acanthomorphata</taxon>
        <taxon>Ovalentaria</taxon>
        <taxon>Atherinomorphae</taxon>
        <taxon>Cyprinodontiformes</taxon>
        <taxon>Goodeidae</taxon>
        <taxon>Ameca</taxon>
    </lineage>
</organism>